<dbReference type="Gene3D" id="3.40.50.720">
    <property type="entry name" value="NAD(P)-binding Rossmann-like Domain"/>
    <property type="match status" value="1"/>
</dbReference>
<dbReference type="PATRIC" id="fig|935700.4.peg.2510"/>
<reference evidence="2 3" key="1">
    <citation type="submission" date="2015-02" db="EMBL/GenBank/DDBJ databases">
        <title>Genome Sequence of Jannaschia aquimarina DSM28248, a member of the Roseobacter clade.</title>
        <authorList>
            <person name="Voget S."/>
            <person name="Daniel R."/>
        </authorList>
    </citation>
    <scope>NUCLEOTIDE SEQUENCE [LARGE SCALE GENOMIC DNA]</scope>
    <source>
        <strain evidence="2 3">GSW-M26</strain>
    </source>
</reference>
<dbReference type="InterPro" id="IPR016040">
    <property type="entry name" value="NAD(P)-bd_dom"/>
</dbReference>
<proteinExistence type="predicted"/>
<dbReference type="OrthoDB" id="7419852at2"/>
<name>A0A0D1D7D0_9RHOB</name>
<protein>
    <recommendedName>
        <fullName evidence="1">NAD(P)-binding domain-containing protein</fullName>
    </recommendedName>
</protein>
<accession>A0A0D1D7D0</accession>
<organism evidence="2 3">
    <name type="scientific">Jannaschia aquimarina</name>
    <dbReference type="NCBI Taxonomy" id="935700"/>
    <lineage>
        <taxon>Bacteria</taxon>
        <taxon>Pseudomonadati</taxon>
        <taxon>Pseudomonadota</taxon>
        <taxon>Alphaproteobacteria</taxon>
        <taxon>Rhodobacterales</taxon>
        <taxon>Roseobacteraceae</taxon>
        <taxon>Jannaschia</taxon>
    </lineage>
</organism>
<dbReference type="PANTHER" id="PTHR43355:SF2">
    <property type="entry name" value="FLAVIN REDUCTASE (NADPH)"/>
    <property type="match status" value="1"/>
</dbReference>
<dbReference type="EMBL" id="JYFE01000042">
    <property type="protein sequence ID" value="KIT15858.1"/>
    <property type="molecule type" value="Genomic_DNA"/>
</dbReference>
<keyword evidence="3" id="KW-1185">Reference proteome</keyword>
<dbReference type="RefSeq" id="WP_043919237.1">
    <property type="nucleotide sequence ID" value="NZ_FZPF01000005.1"/>
</dbReference>
<comment type="caution">
    <text evidence="2">The sequence shown here is derived from an EMBL/GenBank/DDBJ whole genome shotgun (WGS) entry which is preliminary data.</text>
</comment>
<dbReference type="SUPFAM" id="SSF51735">
    <property type="entry name" value="NAD(P)-binding Rossmann-fold domains"/>
    <property type="match status" value="1"/>
</dbReference>
<dbReference type="Proteomes" id="UP000032232">
    <property type="component" value="Unassembled WGS sequence"/>
</dbReference>
<dbReference type="STRING" id="935700.jaqu_24380"/>
<dbReference type="GO" id="GO:0042602">
    <property type="term" value="F:riboflavin reductase (NADPH) activity"/>
    <property type="evidence" value="ECO:0007669"/>
    <property type="project" value="TreeGrafter"/>
</dbReference>
<dbReference type="InterPro" id="IPR051606">
    <property type="entry name" value="Polyketide_Oxido-like"/>
</dbReference>
<dbReference type="GO" id="GO:0004074">
    <property type="term" value="F:biliverdin reductase [NAD(P)H] activity"/>
    <property type="evidence" value="ECO:0007669"/>
    <property type="project" value="TreeGrafter"/>
</dbReference>
<dbReference type="PANTHER" id="PTHR43355">
    <property type="entry name" value="FLAVIN REDUCTASE (NADPH)"/>
    <property type="match status" value="1"/>
</dbReference>
<feature type="domain" description="NAD(P)-binding" evidence="1">
    <location>
        <begin position="7"/>
        <end position="200"/>
    </location>
</feature>
<evidence type="ECO:0000259" key="1">
    <source>
        <dbReference type="Pfam" id="PF13460"/>
    </source>
</evidence>
<sequence length="230" mass="24987">MHLLIYGADGVTGGRLVGQALARGHKVRASVRSLDGSERGHDQLQWVTSDILAAEQLDRDMEGIDAVLNAVGIDAGPVTAVAPPPLHSQGTRNILSAMRATGVDRLITISATFVETLERGPIAFRAAASVGLRAIFDDMALMEKILAQQSDLRWTAIRPGWLLDEDPTEDYGVFADVIPQDLIRTRTGDLAHFMLRCAEEDLHIRETPAIARAEPEEKSDMQAVLKEMAG</sequence>
<dbReference type="InterPro" id="IPR036291">
    <property type="entry name" value="NAD(P)-bd_dom_sf"/>
</dbReference>
<evidence type="ECO:0000313" key="3">
    <source>
        <dbReference type="Proteomes" id="UP000032232"/>
    </source>
</evidence>
<dbReference type="Pfam" id="PF13460">
    <property type="entry name" value="NAD_binding_10"/>
    <property type="match status" value="1"/>
</dbReference>
<evidence type="ECO:0000313" key="2">
    <source>
        <dbReference type="EMBL" id="KIT15858.1"/>
    </source>
</evidence>
<dbReference type="AlphaFoldDB" id="A0A0D1D7D0"/>
<gene>
    <name evidence="2" type="ORF">jaqu_24380</name>
</gene>